<accession>A0A1I2K5M5</accession>
<protein>
    <submittedName>
        <fullName evidence="3">RHS repeat-associated core domain-containing protein</fullName>
    </submittedName>
</protein>
<proteinExistence type="predicted"/>
<dbReference type="Gene3D" id="2.180.10.10">
    <property type="entry name" value="RHS repeat-associated core"/>
    <property type="match status" value="2"/>
</dbReference>
<dbReference type="InterPro" id="IPR056823">
    <property type="entry name" value="TEN-like_YD-shell"/>
</dbReference>
<dbReference type="Proteomes" id="UP000199477">
    <property type="component" value="Unassembled WGS sequence"/>
</dbReference>
<dbReference type="Pfam" id="PF05593">
    <property type="entry name" value="RHS_repeat"/>
    <property type="match status" value="2"/>
</dbReference>
<organism evidence="3 4">
    <name type="scientific">Dyella marensis</name>
    <dbReference type="NCBI Taxonomy" id="500610"/>
    <lineage>
        <taxon>Bacteria</taxon>
        <taxon>Pseudomonadati</taxon>
        <taxon>Pseudomonadota</taxon>
        <taxon>Gammaproteobacteria</taxon>
        <taxon>Lysobacterales</taxon>
        <taxon>Rhodanobacteraceae</taxon>
        <taxon>Dyella</taxon>
    </lineage>
</organism>
<sequence length="1225" mass="132195">GRKLTFFYDSSARLNSITLPDNKSLYYYYVSASSNIAQVTYPDARYRLYGFNEAAYIGQTSLPNAMTGIQDENGARYESITYDNAGRATSSTFVGGVGATKIAYNADGSASVTYPLGNTVKIGMSSVAGLVRVSSMDAPCAPDCGQHWKSRTYDSRGFPATYVDFKGVTTQVTYDEYGLLLQTIEAVGTTEQRTTTTVWDKQIRRPLSRTVLDSQGHAVASTGWAYNALGQVLAYCEIDPQAPSAAGYTCSNTGTAPDGVRRSTYTYCTAVDAVQCPLVGLMLTATGPRTDVTQTTTYQYYLTDGTQWQHGDLKSVTNALGQVITFAAYDKNGRPTRTVDPNGVITDLTYYPRGWLSSRTVRANANGSASSNDAVTSWTYRNDGSVTQVTYPDNASISYGYDPAHRLLQIRNSNSEYLNFTLDAAGNRIKEEVTTSSDATVKRSLTRTYNALGQLTGVLDGYGRSVMSAAYADSYDANGNLVHAVDGLNVQLQRGYDTLNRLVGVTEDLNGSDQATRNAQTVYQYDALDRVAGVGDPDSLNTLYDHNAFGDQVGLHSPDTGNSSAIVDKAGNPISVTDARGIQVTQAFDVLNRRTSATYPSSTDNVAWFYDEPDSVTGCTGSYPIGRLTRVLEANVTTIYCYDVRGNVSRKSQTQGTQTDVVAYTYTLADRLATLTYPSGAVVAYRRDLTGRVQSVAVTTAGTTWTIVDSINYMPLGPVASYMLGQPGFSRPVTRTYDANYALTDLVSESLNLHFARDVMGNITALGNAAGANPATETYRYDALYRLTSLNDATGTAVEAYTYNKTGDRLSKAATGLATGAYGYQSGTHWLTSIGSSARTYDANGNTSGTSTGSDAFGYGYNGRNRMTVVQRNGQTVAQYSYNAMGQRVAKSVTLPQVVNQRFVYGEGSQLLSEYGTTNRDYIWVDDLPVAVVDGTGATAKTNYVLADGLGTPRAVRNDAGVVQWQWSYQGNAFGERQPASLTGYMLNLRFPGQYYDAETGMHENVNRTYAPAVGRYVQSDPIGLNGGFSTYAAVASNPLAYVDPLGLQVAGTGHEDWGRWNSERDIARAMILPMLLGSNPYRKNPPGDDSIEPILTPFEFLAGGGVVRGASLASNSVRLVCESVQAARTVSLFRAVSAAELQGIQATGRFAAGPNSLGGKFFAESYEHAAQWGETLNGAGNSTILRVRLPRAQADKLIRWDRLDGIGPARYGELDQLEGARISW</sequence>
<evidence type="ECO:0000256" key="1">
    <source>
        <dbReference type="ARBA" id="ARBA00022737"/>
    </source>
</evidence>
<dbReference type="NCBIfam" id="TIGR01643">
    <property type="entry name" value="YD_repeat_2x"/>
    <property type="match status" value="1"/>
</dbReference>
<dbReference type="EMBL" id="FONH01000037">
    <property type="protein sequence ID" value="SFF60361.1"/>
    <property type="molecule type" value="Genomic_DNA"/>
</dbReference>
<dbReference type="InterPro" id="IPR031325">
    <property type="entry name" value="RHS_repeat"/>
</dbReference>
<dbReference type="PANTHER" id="PTHR32305:SF15">
    <property type="entry name" value="PROTEIN RHSA-RELATED"/>
    <property type="match status" value="1"/>
</dbReference>
<dbReference type="NCBIfam" id="TIGR03696">
    <property type="entry name" value="Rhs_assc_core"/>
    <property type="match status" value="1"/>
</dbReference>
<name>A0A1I2K5M5_9GAMM</name>
<dbReference type="RefSeq" id="WP_051548312.1">
    <property type="nucleotide sequence ID" value="NZ_FONH01000037.1"/>
</dbReference>
<gene>
    <name evidence="3" type="ORF">SAMN02799615_04352</name>
</gene>
<dbReference type="InterPro" id="IPR050708">
    <property type="entry name" value="T6SS_VgrG/RHS"/>
</dbReference>
<evidence type="ECO:0000259" key="2">
    <source>
        <dbReference type="Pfam" id="PF25023"/>
    </source>
</evidence>
<evidence type="ECO:0000313" key="3">
    <source>
        <dbReference type="EMBL" id="SFF60361.1"/>
    </source>
</evidence>
<dbReference type="AlphaFoldDB" id="A0A1I2K5M5"/>
<feature type="domain" description="Teneurin-like YD-shell" evidence="2">
    <location>
        <begin position="750"/>
        <end position="1021"/>
    </location>
</feature>
<feature type="non-terminal residue" evidence="3">
    <location>
        <position position="1"/>
    </location>
</feature>
<keyword evidence="4" id="KW-1185">Reference proteome</keyword>
<dbReference type="InterPro" id="IPR022385">
    <property type="entry name" value="Rhs_assc_core"/>
</dbReference>
<keyword evidence="1" id="KW-0677">Repeat</keyword>
<dbReference type="PRINTS" id="PR00394">
    <property type="entry name" value="RHSPROTEIN"/>
</dbReference>
<dbReference type="STRING" id="500610.SAMN02799615_04352"/>
<dbReference type="InterPro" id="IPR006530">
    <property type="entry name" value="YD"/>
</dbReference>
<dbReference type="PANTHER" id="PTHR32305">
    <property type="match status" value="1"/>
</dbReference>
<dbReference type="Pfam" id="PF25023">
    <property type="entry name" value="TEN_YD-shell"/>
    <property type="match status" value="1"/>
</dbReference>
<evidence type="ECO:0000313" key="4">
    <source>
        <dbReference type="Proteomes" id="UP000199477"/>
    </source>
</evidence>
<reference evidence="4" key="1">
    <citation type="submission" date="2016-10" db="EMBL/GenBank/DDBJ databases">
        <authorList>
            <person name="Varghese N."/>
            <person name="Submissions S."/>
        </authorList>
    </citation>
    <scope>NUCLEOTIDE SEQUENCE [LARGE SCALE GENOMIC DNA]</scope>
    <source>
        <strain evidence="4">UNC178MFTsu3.1</strain>
    </source>
</reference>